<dbReference type="Proteomes" id="UP001169764">
    <property type="component" value="Unassembled WGS sequence"/>
</dbReference>
<dbReference type="Gene3D" id="2.70.98.70">
    <property type="match status" value="1"/>
</dbReference>
<dbReference type="RefSeq" id="WP_303539411.1">
    <property type="nucleotide sequence ID" value="NZ_JAUOTP010000001.1"/>
</dbReference>
<comment type="subcellular location">
    <subcellularLocation>
        <location evidence="1">Cell envelope</location>
    </subcellularLocation>
</comment>
<evidence type="ECO:0000259" key="3">
    <source>
        <dbReference type="Pfam" id="PF07940"/>
    </source>
</evidence>
<dbReference type="Pfam" id="PF07940">
    <property type="entry name" value="Hepar_II_III_C"/>
    <property type="match status" value="1"/>
</dbReference>
<sequence>MAGSGGDEDETHSVERRRLRGDGTRGLSLADRLNQRLHRLAWRSPIHSMRLSGRYPLQLIDVPADPIPGRPKAGRALMDGAMLFGQERVPIDSLKRGGHSAGFAEYRHSFGWLRDLAAAASREEGAPVAEAIARTWLAEHARTVADPAWRPDLWGRRILLWTAYAPYLLSSGDEELRKTLLNTLARGARHLDRAADSVPQGVARIAAWSGVIAAGLLIPGGDLRTAHGEAGLARALTQALHEDGGLATRVPAMQLDLIELLAQLRAVYEVRARPMPAAVSGALAKAVPALIGVVLGDGGLSSWQGGGPGSAHAIAAAVAASGVRAEALSPARDWGYQRLEAGASRLVMDAAPPPSGALIRGGCASTLAFELSEGAQRLIVNCGGAPGLPGELAQGLRTTAAHSTLTLAETNSTALHEDGSLGRGVGEVDLERSEARDGMTLVASHDGYVRRHGFRHERSLTLSADGRTLSGDDRLVPAGRRRGLAATPFVIRFHLAPALETVLTADAHGALIRPPEGGAWQFRAESGTLTMESSVWIDPLGRPRAAHALAITSETPPDGAAIGWSLRRVR</sequence>
<protein>
    <submittedName>
        <fullName evidence="4">Heparinase II/III family protein</fullName>
    </submittedName>
</protein>
<name>A0ABT8Y453_9SPHN</name>
<keyword evidence="5" id="KW-1185">Reference proteome</keyword>
<evidence type="ECO:0000256" key="2">
    <source>
        <dbReference type="SAM" id="MobiDB-lite"/>
    </source>
</evidence>
<gene>
    <name evidence="4" type="ORF">Q4F19_01720</name>
</gene>
<feature type="compositionally biased region" description="Basic and acidic residues" evidence="2">
    <location>
        <begin position="11"/>
        <end position="21"/>
    </location>
</feature>
<dbReference type="Gene3D" id="1.50.10.100">
    <property type="entry name" value="Chondroitin AC/alginate lyase"/>
    <property type="match status" value="1"/>
</dbReference>
<comment type="caution">
    <text evidence="4">The sequence shown here is derived from an EMBL/GenBank/DDBJ whole genome shotgun (WGS) entry which is preliminary data.</text>
</comment>
<dbReference type="EMBL" id="JAUOTP010000001">
    <property type="protein sequence ID" value="MDO6413089.1"/>
    <property type="molecule type" value="Genomic_DNA"/>
</dbReference>
<evidence type="ECO:0000256" key="1">
    <source>
        <dbReference type="ARBA" id="ARBA00004196"/>
    </source>
</evidence>
<evidence type="ECO:0000313" key="4">
    <source>
        <dbReference type="EMBL" id="MDO6413089.1"/>
    </source>
</evidence>
<accession>A0ABT8Y453</accession>
<dbReference type="InterPro" id="IPR008929">
    <property type="entry name" value="Chondroitin_lyas"/>
</dbReference>
<reference evidence="4" key="1">
    <citation type="submission" date="2023-07" db="EMBL/GenBank/DDBJ databases">
        <authorList>
            <person name="Kim M."/>
        </authorList>
    </citation>
    <scope>NUCLEOTIDE SEQUENCE</scope>
    <source>
        <strain evidence="4">BIUV-7</strain>
    </source>
</reference>
<organism evidence="4 5">
    <name type="scientific">Sphingomonas natans</name>
    <dbReference type="NCBI Taxonomy" id="3063330"/>
    <lineage>
        <taxon>Bacteria</taxon>
        <taxon>Pseudomonadati</taxon>
        <taxon>Pseudomonadota</taxon>
        <taxon>Alphaproteobacteria</taxon>
        <taxon>Sphingomonadales</taxon>
        <taxon>Sphingomonadaceae</taxon>
        <taxon>Sphingomonas</taxon>
    </lineage>
</organism>
<feature type="compositionally biased region" description="Acidic residues" evidence="2">
    <location>
        <begin position="1"/>
        <end position="10"/>
    </location>
</feature>
<evidence type="ECO:0000313" key="5">
    <source>
        <dbReference type="Proteomes" id="UP001169764"/>
    </source>
</evidence>
<feature type="domain" description="Heparinase II/III-like C-terminal" evidence="3">
    <location>
        <begin position="326"/>
        <end position="565"/>
    </location>
</feature>
<feature type="region of interest" description="Disordered" evidence="2">
    <location>
        <begin position="1"/>
        <end position="21"/>
    </location>
</feature>
<dbReference type="InterPro" id="IPR012480">
    <property type="entry name" value="Hepar_II_III_C"/>
</dbReference>
<proteinExistence type="predicted"/>